<organism evidence="1 2">
    <name type="scientific">Trichothecium roseum</name>
    <dbReference type="NCBI Taxonomy" id="47278"/>
    <lineage>
        <taxon>Eukaryota</taxon>
        <taxon>Fungi</taxon>
        <taxon>Dikarya</taxon>
        <taxon>Ascomycota</taxon>
        <taxon>Pezizomycotina</taxon>
        <taxon>Sordariomycetes</taxon>
        <taxon>Hypocreomycetidae</taxon>
        <taxon>Hypocreales</taxon>
        <taxon>Hypocreales incertae sedis</taxon>
        <taxon>Trichothecium</taxon>
    </lineage>
</organism>
<proteinExistence type="predicted"/>
<reference evidence="1" key="1">
    <citation type="submission" date="2022-10" db="EMBL/GenBank/DDBJ databases">
        <title>Complete Genome of Trichothecium roseum strain YXFP-22015, a Plant Pathogen Isolated from Citrus.</title>
        <authorList>
            <person name="Wang Y."/>
            <person name="Zhu L."/>
        </authorList>
    </citation>
    <scope>NUCLEOTIDE SEQUENCE</scope>
    <source>
        <strain evidence="1">YXFP-22015</strain>
    </source>
</reference>
<gene>
    <name evidence="1" type="ORF">N3K66_006330</name>
</gene>
<name>A0ACC0UWR1_9HYPO</name>
<dbReference type="Proteomes" id="UP001163324">
    <property type="component" value="Chromosome 6"/>
</dbReference>
<sequence>MRHRELGRKRQPETVALYGVQCTYADRATLARKFGNDSIPINQQVAMALGPVQYHVIYWGNITTIQSSRAIYMQHSAQPSLLVTEHPDSTAWLNQH</sequence>
<dbReference type="EMBL" id="CM047945">
    <property type="protein sequence ID" value="KAI9897970.1"/>
    <property type="molecule type" value="Genomic_DNA"/>
</dbReference>
<keyword evidence="2" id="KW-1185">Reference proteome</keyword>
<protein>
    <submittedName>
        <fullName evidence="1">Uncharacterized protein</fullName>
    </submittedName>
</protein>
<accession>A0ACC0UWR1</accession>
<evidence type="ECO:0000313" key="1">
    <source>
        <dbReference type="EMBL" id="KAI9897970.1"/>
    </source>
</evidence>
<comment type="caution">
    <text evidence="1">The sequence shown here is derived from an EMBL/GenBank/DDBJ whole genome shotgun (WGS) entry which is preliminary data.</text>
</comment>
<evidence type="ECO:0000313" key="2">
    <source>
        <dbReference type="Proteomes" id="UP001163324"/>
    </source>
</evidence>